<proteinExistence type="predicted"/>
<accession>A0A6L2NG50</accession>
<gene>
    <name evidence="2" type="ORF">Tci_057229</name>
</gene>
<dbReference type="AlphaFoldDB" id="A0A6L2NG50"/>
<dbReference type="Pfam" id="PF07727">
    <property type="entry name" value="RVT_2"/>
    <property type="match status" value="1"/>
</dbReference>
<feature type="domain" description="Reverse transcriptase Ty1/copia-type" evidence="1">
    <location>
        <begin position="141"/>
        <end position="174"/>
    </location>
</feature>
<dbReference type="InterPro" id="IPR013103">
    <property type="entry name" value="RVT_2"/>
</dbReference>
<evidence type="ECO:0000313" key="2">
    <source>
        <dbReference type="EMBL" id="GEU85251.1"/>
    </source>
</evidence>
<organism evidence="2">
    <name type="scientific">Tanacetum cinerariifolium</name>
    <name type="common">Dalmatian daisy</name>
    <name type="synonym">Chrysanthemum cinerariifolium</name>
    <dbReference type="NCBI Taxonomy" id="118510"/>
    <lineage>
        <taxon>Eukaryota</taxon>
        <taxon>Viridiplantae</taxon>
        <taxon>Streptophyta</taxon>
        <taxon>Embryophyta</taxon>
        <taxon>Tracheophyta</taxon>
        <taxon>Spermatophyta</taxon>
        <taxon>Magnoliopsida</taxon>
        <taxon>eudicotyledons</taxon>
        <taxon>Gunneridae</taxon>
        <taxon>Pentapetalae</taxon>
        <taxon>asterids</taxon>
        <taxon>campanulids</taxon>
        <taxon>Asterales</taxon>
        <taxon>Asteraceae</taxon>
        <taxon>Asteroideae</taxon>
        <taxon>Anthemideae</taxon>
        <taxon>Anthemidinae</taxon>
        <taxon>Tanacetum</taxon>
    </lineage>
</organism>
<dbReference type="EMBL" id="BKCJ010009068">
    <property type="protein sequence ID" value="GEU85251.1"/>
    <property type="molecule type" value="Genomic_DNA"/>
</dbReference>
<reference evidence="2" key="1">
    <citation type="journal article" date="2019" name="Sci. Rep.">
        <title>Draft genome of Tanacetum cinerariifolium, the natural source of mosquito coil.</title>
        <authorList>
            <person name="Yamashiro T."/>
            <person name="Shiraishi A."/>
            <person name="Satake H."/>
            <person name="Nakayama K."/>
        </authorList>
    </citation>
    <scope>NUCLEOTIDE SEQUENCE</scope>
</reference>
<protein>
    <submittedName>
        <fullName evidence="2">Ribonuclease H-like domain-containing protein</fullName>
    </submittedName>
</protein>
<name>A0A6L2NG50_TANCI</name>
<sequence>MIVEENLHIRFSENTPNVVGSGPDWLFDIDALTRTMNSEPIATGTQFNDFAGTKSCDNVDEDLSKGSEYRDQEQDDNVKSTNMVNAASTNEVNVVSEIISNELLFDPNMPALEDISKFNFSSDHEDDDEEAGMNNLDTTIQIDVKSAFLHGKIEEEVYVCQPPGFEDSDFPDKV</sequence>
<evidence type="ECO:0000259" key="1">
    <source>
        <dbReference type="Pfam" id="PF07727"/>
    </source>
</evidence>
<comment type="caution">
    <text evidence="2">The sequence shown here is derived from an EMBL/GenBank/DDBJ whole genome shotgun (WGS) entry which is preliminary data.</text>
</comment>